<dbReference type="Proteomes" id="UP000539350">
    <property type="component" value="Unassembled WGS sequence"/>
</dbReference>
<dbReference type="Pfam" id="PF16344">
    <property type="entry name" value="FecR_C"/>
    <property type="match status" value="1"/>
</dbReference>
<dbReference type="Pfam" id="PF16220">
    <property type="entry name" value="DUF4880"/>
    <property type="match status" value="1"/>
</dbReference>
<evidence type="ECO:0000259" key="1">
    <source>
        <dbReference type="Pfam" id="PF04773"/>
    </source>
</evidence>
<dbReference type="GO" id="GO:0016989">
    <property type="term" value="F:sigma factor antagonist activity"/>
    <property type="evidence" value="ECO:0007669"/>
    <property type="project" value="TreeGrafter"/>
</dbReference>
<sequence>MSSSSATVREEAQYWLLRMSSGEAGVEDEKALEAWLARSEQHRRQFIELQQLWQELDHLPESAWLESEVAAPKLRPWLPLALAASLAAVMLTATLLWQNLSGLPSPASQWHYATQIAEHRSVSLEDGSALELGARSRLSVEFDADQRRVLLQGGEVFFDVVQDRQRPFLIDVGVGTVRVLGTAFSIHRQGDQITVAVLRGQVAVSRGSHEESLSAGQRLKLSQTELYRLEDYQLDQIASWREGRRVFRDSPLAEVVADLNRYSPVPILIADTRLASQRVTGAFDNFADVPAVLEAIELSLPARVTRTSERVLLGAP</sequence>
<dbReference type="AlphaFoldDB" id="A0A7W2YHV1"/>
<dbReference type="PANTHER" id="PTHR30273">
    <property type="entry name" value="PERIPLASMIC SIGNAL SENSOR AND SIGMA FACTOR ACTIVATOR FECR-RELATED"/>
    <property type="match status" value="1"/>
</dbReference>
<feature type="domain" description="Protein FecR C-terminal" evidence="3">
    <location>
        <begin position="246"/>
        <end position="310"/>
    </location>
</feature>
<dbReference type="EMBL" id="JACFXU010000013">
    <property type="protein sequence ID" value="MBA6411831.1"/>
    <property type="molecule type" value="Genomic_DNA"/>
</dbReference>
<dbReference type="Gene3D" id="3.55.50.30">
    <property type="match status" value="1"/>
</dbReference>
<organism evidence="4 5">
    <name type="scientific">Sediminihaliea albiluteola</name>
    <dbReference type="NCBI Taxonomy" id="2758564"/>
    <lineage>
        <taxon>Bacteria</taxon>
        <taxon>Pseudomonadati</taxon>
        <taxon>Pseudomonadota</taxon>
        <taxon>Gammaproteobacteria</taxon>
        <taxon>Cellvibrionales</taxon>
        <taxon>Halieaceae</taxon>
        <taxon>Sediminihaliea</taxon>
    </lineage>
</organism>
<dbReference type="PIRSF" id="PIRSF018266">
    <property type="entry name" value="FecR"/>
    <property type="match status" value="1"/>
</dbReference>
<dbReference type="RefSeq" id="WP_182168686.1">
    <property type="nucleotide sequence ID" value="NZ_JACFXU010000013.1"/>
</dbReference>
<feature type="domain" description="FecR N-terminal" evidence="2">
    <location>
        <begin position="10"/>
        <end position="52"/>
    </location>
</feature>
<feature type="domain" description="FecR protein" evidence="1">
    <location>
        <begin position="112"/>
        <end position="202"/>
    </location>
</feature>
<evidence type="ECO:0000313" key="5">
    <source>
        <dbReference type="Proteomes" id="UP000539350"/>
    </source>
</evidence>
<dbReference type="InterPro" id="IPR032508">
    <property type="entry name" value="FecR_C"/>
</dbReference>
<dbReference type="Gene3D" id="2.60.120.1440">
    <property type="match status" value="1"/>
</dbReference>
<evidence type="ECO:0000259" key="2">
    <source>
        <dbReference type="Pfam" id="PF16220"/>
    </source>
</evidence>
<gene>
    <name evidence="4" type="ORF">H2508_01745</name>
</gene>
<name>A0A7W2YHV1_9GAMM</name>
<dbReference type="InterPro" id="IPR012373">
    <property type="entry name" value="Ferrdict_sens_TM"/>
</dbReference>
<evidence type="ECO:0000259" key="3">
    <source>
        <dbReference type="Pfam" id="PF16344"/>
    </source>
</evidence>
<dbReference type="InterPro" id="IPR032623">
    <property type="entry name" value="FecR_N"/>
</dbReference>
<keyword evidence="5" id="KW-1185">Reference proteome</keyword>
<reference evidence="4 5" key="1">
    <citation type="submission" date="2020-07" db="EMBL/GenBank/DDBJ databases">
        <title>Halieaceae bacterium, F7430, whole genome shotgun sequencing project.</title>
        <authorList>
            <person name="Jiang S."/>
            <person name="Liu Z.W."/>
            <person name="Du Z.J."/>
        </authorList>
    </citation>
    <scope>NUCLEOTIDE SEQUENCE [LARGE SCALE GENOMIC DNA]</scope>
    <source>
        <strain evidence="4 5">F7430</strain>
    </source>
</reference>
<protein>
    <submittedName>
        <fullName evidence="4">FecR family protein</fullName>
    </submittedName>
</protein>
<proteinExistence type="predicted"/>
<dbReference type="PANTHER" id="PTHR30273:SF2">
    <property type="entry name" value="PROTEIN FECR"/>
    <property type="match status" value="1"/>
</dbReference>
<accession>A0A7W2YHV1</accession>
<comment type="caution">
    <text evidence="4">The sequence shown here is derived from an EMBL/GenBank/DDBJ whole genome shotgun (WGS) entry which is preliminary data.</text>
</comment>
<evidence type="ECO:0000313" key="4">
    <source>
        <dbReference type="EMBL" id="MBA6411831.1"/>
    </source>
</evidence>
<dbReference type="Pfam" id="PF04773">
    <property type="entry name" value="FecR"/>
    <property type="match status" value="1"/>
</dbReference>
<dbReference type="InterPro" id="IPR006860">
    <property type="entry name" value="FecR"/>
</dbReference>